<name>A0A9P8ALH1_9AGAR</name>
<evidence type="ECO:0000313" key="2">
    <source>
        <dbReference type="Proteomes" id="UP000812287"/>
    </source>
</evidence>
<proteinExistence type="predicted"/>
<reference evidence="1" key="1">
    <citation type="submission" date="2020-11" db="EMBL/GenBank/DDBJ databases">
        <title>Adaptations for nitrogen fixation in a non-lichenized fungal sporocarp promotes dispersal by wood-feeding termites.</title>
        <authorList>
            <consortium name="DOE Joint Genome Institute"/>
            <person name="Koch R.A."/>
            <person name="Yoon G."/>
            <person name="Arayal U."/>
            <person name="Lail K."/>
            <person name="Amirebrahimi M."/>
            <person name="Labutti K."/>
            <person name="Lipzen A."/>
            <person name="Riley R."/>
            <person name="Barry K."/>
            <person name="Henrissat B."/>
            <person name="Grigoriev I.V."/>
            <person name="Herr J.R."/>
            <person name="Aime M.C."/>
        </authorList>
    </citation>
    <scope>NUCLEOTIDE SEQUENCE</scope>
    <source>
        <strain evidence="1">MCA 3950</strain>
    </source>
</reference>
<sequence>MTCRAAAILGTLESQVVPFKLKALDVDHLPMRMQDRPTLIEELIVNNEELLHLSLMTSSEQDYLYLIEYICFINYQALQDPLAHTQEGLNNMATRITRNMGYVNDNYDDCINGMKILADDLLNEKASPALLEYTSWEQLSAGNSMHLSCLYLQNSNQSLLAERDSSAAKDTLFYKYWFEANFDPGSVNRLSNYLEANHAFYDCSSNKDKWNTGFHQACLFETAFFAVGLNKDWYKGL</sequence>
<dbReference type="GeneID" id="66106921"/>
<dbReference type="InterPro" id="IPR016084">
    <property type="entry name" value="Haem_Oase-like_multi-hlx"/>
</dbReference>
<comment type="caution">
    <text evidence="1">The sequence shown here is derived from an EMBL/GenBank/DDBJ whole genome shotgun (WGS) entry which is preliminary data.</text>
</comment>
<accession>A0A9P8ALH1</accession>
<dbReference type="Gene3D" id="1.20.910.10">
    <property type="entry name" value="Heme oxygenase-like"/>
    <property type="match status" value="1"/>
</dbReference>
<keyword evidence="2" id="KW-1185">Reference proteome</keyword>
<dbReference type="OrthoDB" id="3051059at2759"/>
<gene>
    <name evidence="1" type="ORF">BT62DRAFT_924537</name>
</gene>
<dbReference type="SUPFAM" id="SSF48613">
    <property type="entry name" value="Heme oxygenase-like"/>
    <property type="match status" value="1"/>
</dbReference>
<dbReference type="RefSeq" id="XP_043033214.1">
    <property type="nucleotide sequence ID" value="XM_043184624.1"/>
</dbReference>
<protein>
    <submittedName>
        <fullName evidence="1">Uncharacterized protein</fullName>
    </submittedName>
</protein>
<dbReference type="Proteomes" id="UP000812287">
    <property type="component" value="Unassembled WGS sequence"/>
</dbReference>
<organism evidence="1 2">
    <name type="scientific">Guyanagaster necrorhizus</name>
    <dbReference type="NCBI Taxonomy" id="856835"/>
    <lineage>
        <taxon>Eukaryota</taxon>
        <taxon>Fungi</taxon>
        <taxon>Dikarya</taxon>
        <taxon>Basidiomycota</taxon>
        <taxon>Agaricomycotina</taxon>
        <taxon>Agaricomycetes</taxon>
        <taxon>Agaricomycetidae</taxon>
        <taxon>Agaricales</taxon>
        <taxon>Marasmiineae</taxon>
        <taxon>Physalacriaceae</taxon>
        <taxon>Guyanagaster</taxon>
    </lineage>
</organism>
<dbReference type="EMBL" id="MU250586">
    <property type="protein sequence ID" value="KAG7439714.1"/>
    <property type="molecule type" value="Genomic_DNA"/>
</dbReference>
<evidence type="ECO:0000313" key="1">
    <source>
        <dbReference type="EMBL" id="KAG7439714.1"/>
    </source>
</evidence>
<dbReference type="AlphaFoldDB" id="A0A9P8ALH1"/>